<keyword evidence="3 6" id="KW-0285">Flavoprotein</keyword>
<dbReference type="InterPro" id="IPR036250">
    <property type="entry name" value="AcylCo_DH-like_C"/>
</dbReference>
<evidence type="ECO:0000313" key="11">
    <source>
        <dbReference type="Proteomes" id="UP000188929"/>
    </source>
</evidence>
<evidence type="ECO:0000256" key="4">
    <source>
        <dbReference type="ARBA" id="ARBA00022827"/>
    </source>
</evidence>
<dbReference type="EMBL" id="MOMC01000051">
    <property type="protein sequence ID" value="ONH26426.1"/>
    <property type="molecule type" value="Genomic_DNA"/>
</dbReference>
<keyword evidence="11" id="KW-1185">Reference proteome</keyword>
<organism evidence="10 11">
    <name type="scientific">Pseudofrankia asymbiotica</name>
    <dbReference type="NCBI Taxonomy" id="1834516"/>
    <lineage>
        <taxon>Bacteria</taxon>
        <taxon>Bacillati</taxon>
        <taxon>Actinomycetota</taxon>
        <taxon>Actinomycetes</taxon>
        <taxon>Frankiales</taxon>
        <taxon>Frankiaceae</taxon>
        <taxon>Pseudofrankia</taxon>
    </lineage>
</organism>
<feature type="domain" description="Acyl-CoA dehydrogenase/oxidase C-terminal" evidence="7">
    <location>
        <begin position="224"/>
        <end position="366"/>
    </location>
</feature>
<dbReference type="OrthoDB" id="3663644at2"/>
<dbReference type="STRING" id="1834516.BL253_24915"/>
<dbReference type="PANTHER" id="PTHR43884:SF20">
    <property type="entry name" value="ACYL-COA DEHYDROGENASE FADE28"/>
    <property type="match status" value="1"/>
</dbReference>
<evidence type="ECO:0000256" key="1">
    <source>
        <dbReference type="ARBA" id="ARBA00001974"/>
    </source>
</evidence>
<sequence length="375" mass="40176">MATEITTEQEELRSAVRTLVSEHATEDRVRAAMDSEAGFDERTWRLLADMGLVGLGVDEDEGGSGGSIVEVCIVMEELGGALACVPYLSSVVLAVSALRRAGDAETTARWLPGLLSGELRGAVAFTEDDGDWALERISTTAEPAGPDQWHLSGRKSYVIDGHAADLLLVVARAQEGPTLFAVEGDATGVTRRRLRTVDMTRPLATVDLREAPAVRVGEEGRALTVLSEVLDLARVALSAESVGGAQRVLSDAVDYAKLREQFGRPIGSFQAIKHACAEMLVQVELARSVAIHARRAADAQSPDLPSAAKIAKTLSADAFFRCAADNIQIHGGIGFTWEHSAHLYLRRAKSAQLLFGDAAFHRAQLASLMDHESRA</sequence>
<comment type="cofactor">
    <cofactor evidence="1 6">
        <name>FAD</name>
        <dbReference type="ChEBI" id="CHEBI:57692"/>
    </cofactor>
</comment>
<dbReference type="Pfam" id="PF00441">
    <property type="entry name" value="Acyl-CoA_dh_1"/>
    <property type="match status" value="1"/>
</dbReference>
<dbReference type="InterPro" id="IPR046373">
    <property type="entry name" value="Acyl-CoA_Oxase/DH_mid-dom_sf"/>
</dbReference>
<dbReference type="GO" id="GO:0050660">
    <property type="term" value="F:flavin adenine dinucleotide binding"/>
    <property type="evidence" value="ECO:0007669"/>
    <property type="project" value="InterPro"/>
</dbReference>
<dbReference type="Gene3D" id="1.20.140.10">
    <property type="entry name" value="Butyryl-CoA Dehydrogenase, subunit A, domain 3"/>
    <property type="match status" value="1"/>
</dbReference>
<dbReference type="InterPro" id="IPR009100">
    <property type="entry name" value="AcylCoA_DH/oxidase_NM_dom_sf"/>
</dbReference>
<feature type="domain" description="Acyl-CoA dehydrogenase/oxidase N-terminal" evidence="9">
    <location>
        <begin position="6"/>
        <end position="118"/>
    </location>
</feature>
<evidence type="ECO:0000256" key="5">
    <source>
        <dbReference type="ARBA" id="ARBA00023002"/>
    </source>
</evidence>
<evidence type="ECO:0000259" key="8">
    <source>
        <dbReference type="Pfam" id="PF02770"/>
    </source>
</evidence>
<evidence type="ECO:0000256" key="2">
    <source>
        <dbReference type="ARBA" id="ARBA00009347"/>
    </source>
</evidence>
<protein>
    <recommendedName>
        <fullName evidence="12">Acyl-CoA dehydrogenase</fullName>
    </recommendedName>
</protein>
<dbReference type="CDD" id="cd00567">
    <property type="entry name" value="ACAD"/>
    <property type="match status" value="1"/>
</dbReference>
<dbReference type="AlphaFoldDB" id="A0A1V2I5T8"/>
<dbReference type="PANTHER" id="PTHR43884">
    <property type="entry name" value="ACYL-COA DEHYDROGENASE"/>
    <property type="match status" value="1"/>
</dbReference>
<proteinExistence type="inferred from homology"/>
<dbReference type="InterPro" id="IPR009075">
    <property type="entry name" value="AcylCo_DH/oxidase_C"/>
</dbReference>
<name>A0A1V2I5T8_9ACTN</name>
<dbReference type="InterPro" id="IPR037069">
    <property type="entry name" value="AcylCoA_DH/ox_N_sf"/>
</dbReference>
<evidence type="ECO:0008006" key="12">
    <source>
        <dbReference type="Google" id="ProtNLM"/>
    </source>
</evidence>
<dbReference type="Gene3D" id="2.40.110.10">
    <property type="entry name" value="Butyryl-CoA Dehydrogenase, subunit A, domain 2"/>
    <property type="match status" value="1"/>
</dbReference>
<dbReference type="SUPFAM" id="SSF47203">
    <property type="entry name" value="Acyl-CoA dehydrogenase C-terminal domain-like"/>
    <property type="match status" value="1"/>
</dbReference>
<keyword evidence="4 6" id="KW-0274">FAD</keyword>
<dbReference type="GO" id="GO:0003995">
    <property type="term" value="F:acyl-CoA dehydrogenase activity"/>
    <property type="evidence" value="ECO:0007669"/>
    <property type="project" value="TreeGrafter"/>
</dbReference>
<reference evidence="11" key="1">
    <citation type="submission" date="2016-10" db="EMBL/GenBank/DDBJ databases">
        <title>Frankia sp. NRRL B-16386 Genome sequencing.</title>
        <authorList>
            <person name="Ghodhbane-Gtari F."/>
            <person name="Swanson E."/>
            <person name="Gueddou A."/>
            <person name="Hezbri K."/>
            <person name="Ktari K."/>
            <person name="Nouioui I."/>
            <person name="Morris K."/>
            <person name="Simpson S."/>
            <person name="Abebe-Akele F."/>
            <person name="Thomas K."/>
            <person name="Gtari M."/>
            <person name="Tisa L.S."/>
        </authorList>
    </citation>
    <scope>NUCLEOTIDE SEQUENCE [LARGE SCALE GENOMIC DNA]</scope>
    <source>
        <strain evidence="11">NRRL B-16386</strain>
    </source>
</reference>
<evidence type="ECO:0000259" key="9">
    <source>
        <dbReference type="Pfam" id="PF02771"/>
    </source>
</evidence>
<dbReference type="InterPro" id="IPR013786">
    <property type="entry name" value="AcylCoA_DH/ox_N"/>
</dbReference>
<evidence type="ECO:0000259" key="7">
    <source>
        <dbReference type="Pfam" id="PF00441"/>
    </source>
</evidence>
<dbReference type="Proteomes" id="UP000188929">
    <property type="component" value="Unassembled WGS sequence"/>
</dbReference>
<comment type="caution">
    <text evidence="10">The sequence shown here is derived from an EMBL/GenBank/DDBJ whole genome shotgun (WGS) entry which is preliminary data.</text>
</comment>
<gene>
    <name evidence="10" type="ORF">BL253_24915</name>
</gene>
<keyword evidence="5 6" id="KW-0560">Oxidoreductase</keyword>
<evidence type="ECO:0000313" key="10">
    <source>
        <dbReference type="EMBL" id="ONH26426.1"/>
    </source>
</evidence>
<comment type="similarity">
    <text evidence="2 6">Belongs to the acyl-CoA dehydrogenase family.</text>
</comment>
<dbReference type="Pfam" id="PF02771">
    <property type="entry name" value="Acyl-CoA_dh_N"/>
    <property type="match status" value="1"/>
</dbReference>
<evidence type="ECO:0000256" key="3">
    <source>
        <dbReference type="ARBA" id="ARBA00022630"/>
    </source>
</evidence>
<dbReference type="Pfam" id="PF02770">
    <property type="entry name" value="Acyl-CoA_dh_M"/>
    <property type="match status" value="1"/>
</dbReference>
<evidence type="ECO:0000256" key="6">
    <source>
        <dbReference type="RuleBase" id="RU362125"/>
    </source>
</evidence>
<accession>A0A1V2I5T8</accession>
<dbReference type="SUPFAM" id="SSF56645">
    <property type="entry name" value="Acyl-CoA dehydrogenase NM domain-like"/>
    <property type="match status" value="1"/>
</dbReference>
<dbReference type="InterPro" id="IPR006091">
    <property type="entry name" value="Acyl-CoA_Oxase/DH_mid-dom"/>
</dbReference>
<feature type="domain" description="Acyl-CoA oxidase/dehydrogenase middle" evidence="8">
    <location>
        <begin position="122"/>
        <end position="201"/>
    </location>
</feature>
<dbReference type="Gene3D" id="1.10.540.10">
    <property type="entry name" value="Acyl-CoA dehydrogenase/oxidase, N-terminal domain"/>
    <property type="match status" value="1"/>
</dbReference>